<feature type="region of interest" description="Disordered" evidence="6">
    <location>
        <begin position="295"/>
        <end position="335"/>
    </location>
</feature>
<dbReference type="Proteomes" id="UP000813444">
    <property type="component" value="Unassembled WGS sequence"/>
</dbReference>
<evidence type="ECO:0000313" key="10">
    <source>
        <dbReference type="Proteomes" id="UP000813444"/>
    </source>
</evidence>
<evidence type="ECO:0000256" key="2">
    <source>
        <dbReference type="ARBA" id="ARBA00022692"/>
    </source>
</evidence>
<dbReference type="InterPro" id="IPR052337">
    <property type="entry name" value="SAT4-like"/>
</dbReference>
<keyword evidence="10" id="KW-1185">Reference proteome</keyword>
<comment type="similarity">
    <text evidence="5">Belongs to the SAT4 family.</text>
</comment>
<keyword evidence="2 7" id="KW-0812">Transmembrane</keyword>
<feature type="transmembrane region" description="Helical" evidence="7">
    <location>
        <begin position="217"/>
        <end position="237"/>
    </location>
</feature>
<evidence type="ECO:0000256" key="6">
    <source>
        <dbReference type="SAM" id="MobiDB-lite"/>
    </source>
</evidence>
<organism evidence="9 10">
    <name type="scientific">Stachybotrys elegans</name>
    <dbReference type="NCBI Taxonomy" id="80388"/>
    <lineage>
        <taxon>Eukaryota</taxon>
        <taxon>Fungi</taxon>
        <taxon>Dikarya</taxon>
        <taxon>Ascomycota</taxon>
        <taxon>Pezizomycotina</taxon>
        <taxon>Sordariomycetes</taxon>
        <taxon>Hypocreomycetidae</taxon>
        <taxon>Hypocreales</taxon>
        <taxon>Stachybotryaceae</taxon>
        <taxon>Stachybotrys</taxon>
    </lineage>
</organism>
<protein>
    <recommendedName>
        <fullName evidence="8">Rhodopsin domain-containing protein</fullName>
    </recommendedName>
</protein>
<dbReference type="AlphaFoldDB" id="A0A8K0T416"/>
<keyword evidence="3 7" id="KW-1133">Transmembrane helix</keyword>
<accession>A0A8K0T416</accession>
<dbReference type="InterPro" id="IPR049326">
    <property type="entry name" value="Rhodopsin_dom_fungi"/>
</dbReference>
<proteinExistence type="inferred from homology"/>
<sequence length="383" mass="41849">MAIAQPLVDEPPIDNHGRNTWALCVCTIFGVVAAALVALRFWSRPLSNKRWKADDWLVLSALILQTGLLSCFYIMCLDGGLGRDIPLTTVGDSGEVATLLEALLASEVLYGFSASLGKLAVLASYLRIFPTRLIRWGYYSVGSMAIAWTIAIQIVNFVQCRPLRAFWHTELQHLPGTTCIDPVLFLFGSSVANCIVVLVVLLLPVHEVMKLQKTERTKLGVAISLLFGGLAFAASLVRTVMLGMLYGNGDEHLIRRLLVPGAMTVVEVYAAIIGICIPASLPVYRRLRYGRAPSNRSSAGSYFTGGNGRPSKKTANAARSEPAEPGSFERLTEDDLLDQDFRPSRKVTITSWGSNQSRNMDVPLQGIVVKSDMTWTESSDAKV</sequence>
<name>A0A8K0T416_9HYPO</name>
<dbReference type="EMBL" id="JAGPNK010000001">
    <property type="protein sequence ID" value="KAH7328450.1"/>
    <property type="molecule type" value="Genomic_DNA"/>
</dbReference>
<comment type="subcellular location">
    <subcellularLocation>
        <location evidence="1">Membrane</location>
        <topology evidence="1">Multi-pass membrane protein</topology>
    </subcellularLocation>
</comment>
<evidence type="ECO:0000313" key="9">
    <source>
        <dbReference type="EMBL" id="KAH7328450.1"/>
    </source>
</evidence>
<feature type="domain" description="Rhodopsin" evidence="8">
    <location>
        <begin position="39"/>
        <end position="285"/>
    </location>
</feature>
<feature type="transmembrane region" description="Helical" evidence="7">
    <location>
        <begin position="55"/>
        <end position="75"/>
    </location>
</feature>
<evidence type="ECO:0000256" key="3">
    <source>
        <dbReference type="ARBA" id="ARBA00022989"/>
    </source>
</evidence>
<gene>
    <name evidence="9" type="ORF">B0I35DRAFT_403814</name>
</gene>
<dbReference type="PANTHER" id="PTHR33048:SF47">
    <property type="entry name" value="INTEGRAL MEMBRANE PROTEIN-RELATED"/>
    <property type="match status" value="1"/>
</dbReference>
<feature type="transmembrane region" description="Helical" evidence="7">
    <location>
        <begin position="183"/>
        <end position="205"/>
    </location>
</feature>
<feature type="transmembrane region" description="Helical" evidence="7">
    <location>
        <begin position="108"/>
        <end position="126"/>
    </location>
</feature>
<evidence type="ECO:0000256" key="4">
    <source>
        <dbReference type="ARBA" id="ARBA00023136"/>
    </source>
</evidence>
<dbReference type="PANTHER" id="PTHR33048">
    <property type="entry name" value="PTH11-LIKE INTEGRAL MEMBRANE PROTEIN (AFU_ORTHOLOGUE AFUA_5G11245)"/>
    <property type="match status" value="1"/>
</dbReference>
<keyword evidence="4 7" id="KW-0472">Membrane</keyword>
<dbReference type="OrthoDB" id="5421689at2759"/>
<evidence type="ECO:0000256" key="5">
    <source>
        <dbReference type="ARBA" id="ARBA00038359"/>
    </source>
</evidence>
<evidence type="ECO:0000256" key="1">
    <source>
        <dbReference type="ARBA" id="ARBA00004141"/>
    </source>
</evidence>
<comment type="caution">
    <text evidence="9">The sequence shown here is derived from an EMBL/GenBank/DDBJ whole genome shotgun (WGS) entry which is preliminary data.</text>
</comment>
<evidence type="ECO:0000259" key="8">
    <source>
        <dbReference type="Pfam" id="PF20684"/>
    </source>
</evidence>
<feature type="transmembrane region" description="Helical" evidence="7">
    <location>
        <begin position="20"/>
        <end position="43"/>
    </location>
</feature>
<reference evidence="9" key="1">
    <citation type="journal article" date="2021" name="Nat. Commun.">
        <title>Genetic determinants of endophytism in the Arabidopsis root mycobiome.</title>
        <authorList>
            <person name="Mesny F."/>
            <person name="Miyauchi S."/>
            <person name="Thiergart T."/>
            <person name="Pickel B."/>
            <person name="Atanasova L."/>
            <person name="Karlsson M."/>
            <person name="Huettel B."/>
            <person name="Barry K.W."/>
            <person name="Haridas S."/>
            <person name="Chen C."/>
            <person name="Bauer D."/>
            <person name="Andreopoulos W."/>
            <person name="Pangilinan J."/>
            <person name="LaButti K."/>
            <person name="Riley R."/>
            <person name="Lipzen A."/>
            <person name="Clum A."/>
            <person name="Drula E."/>
            <person name="Henrissat B."/>
            <person name="Kohler A."/>
            <person name="Grigoriev I.V."/>
            <person name="Martin F.M."/>
            <person name="Hacquard S."/>
        </authorList>
    </citation>
    <scope>NUCLEOTIDE SEQUENCE</scope>
    <source>
        <strain evidence="9">MPI-CAGE-CH-0235</strain>
    </source>
</reference>
<feature type="transmembrane region" description="Helical" evidence="7">
    <location>
        <begin position="138"/>
        <end position="158"/>
    </location>
</feature>
<dbReference type="Pfam" id="PF20684">
    <property type="entry name" value="Fung_rhodopsin"/>
    <property type="match status" value="1"/>
</dbReference>
<evidence type="ECO:0000256" key="7">
    <source>
        <dbReference type="SAM" id="Phobius"/>
    </source>
</evidence>
<dbReference type="GO" id="GO:0016020">
    <property type="term" value="C:membrane"/>
    <property type="evidence" value="ECO:0007669"/>
    <property type="project" value="UniProtKB-SubCell"/>
</dbReference>
<feature type="transmembrane region" description="Helical" evidence="7">
    <location>
        <begin position="257"/>
        <end position="281"/>
    </location>
</feature>